<dbReference type="OrthoDB" id="9775557at2"/>
<accession>A0A1M6PVS1</accession>
<dbReference type="RefSeq" id="WP_143184856.1">
    <property type="nucleotide sequence ID" value="NZ_FQYR01000005.1"/>
</dbReference>
<sequence>MPTVAANGITISYTEKGSGDPLICIMGITAPGAVWEAHAEEWSKHFRCIMPDNRGVGATDKPEGPYTSAMMADDYAALMDALGIEKARVVGCSMGSIIAQQLMLRHPEKVSSAILMCPWARCDRYAKYIFDHMVNCKARFTPGEFMHWLQTLIFTKPFFDNDDCFASLAEGQQGADLDPTPQPLHGLAAQAEACKNHDVFADLGKITAPCLVIGGKNDIFTPLWMANEVAGGIPNSETYFYDDAGHAFHFEHMADFNARTSEWLQAH</sequence>
<dbReference type="Gene3D" id="3.40.50.1820">
    <property type="entry name" value="alpha/beta hydrolase"/>
    <property type="match status" value="1"/>
</dbReference>
<evidence type="ECO:0000313" key="2">
    <source>
        <dbReference type="EMBL" id="SHK12026.1"/>
    </source>
</evidence>
<proteinExistence type="predicted"/>
<keyword evidence="3" id="KW-1185">Reference proteome</keyword>
<dbReference type="PRINTS" id="PR00111">
    <property type="entry name" value="ABHYDROLASE"/>
</dbReference>
<dbReference type="PANTHER" id="PTHR43433:SF5">
    <property type="entry name" value="AB HYDROLASE-1 DOMAIN-CONTAINING PROTEIN"/>
    <property type="match status" value="1"/>
</dbReference>
<dbReference type="SUPFAM" id="SSF53474">
    <property type="entry name" value="alpha/beta-Hydrolases"/>
    <property type="match status" value="1"/>
</dbReference>
<dbReference type="Proteomes" id="UP000184510">
    <property type="component" value="Unassembled WGS sequence"/>
</dbReference>
<evidence type="ECO:0000313" key="3">
    <source>
        <dbReference type="Proteomes" id="UP000184510"/>
    </source>
</evidence>
<dbReference type="FunCoup" id="A0A1M6PVS1">
    <property type="interactions" value="33"/>
</dbReference>
<organism evidence="2 3">
    <name type="scientific">Rubritalea squalenifaciens DSM 18772</name>
    <dbReference type="NCBI Taxonomy" id="1123071"/>
    <lineage>
        <taxon>Bacteria</taxon>
        <taxon>Pseudomonadati</taxon>
        <taxon>Verrucomicrobiota</taxon>
        <taxon>Verrucomicrobiia</taxon>
        <taxon>Verrucomicrobiales</taxon>
        <taxon>Rubritaleaceae</taxon>
        <taxon>Rubritalea</taxon>
    </lineage>
</organism>
<dbReference type="EMBL" id="FQYR01000005">
    <property type="protein sequence ID" value="SHK12026.1"/>
    <property type="molecule type" value="Genomic_DNA"/>
</dbReference>
<name>A0A1M6PVS1_9BACT</name>
<evidence type="ECO:0000259" key="1">
    <source>
        <dbReference type="Pfam" id="PF00561"/>
    </source>
</evidence>
<feature type="domain" description="AB hydrolase-1" evidence="1">
    <location>
        <begin position="21"/>
        <end position="252"/>
    </location>
</feature>
<dbReference type="InterPro" id="IPR050471">
    <property type="entry name" value="AB_hydrolase"/>
</dbReference>
<dbReference type="AlphaFoldDB" id="A0A1M6PVS1"/>
<dbReference type="InterPro" id="IPR029058">
    <property type="entry name" value="AB_hydrolase_fold"/>
</dbReference>
<dbReference type="STRING" id="1123071.SAMN02745181_3316"/>
<gene>
    <name evidence="2" type="ORF">SAMN02745181_3316</name>
</gene>
<protein>
    <submittedName>
        <fullName evidence="2">Pimeloyl-ACP methyl ester carboxylesterase</fullName>
    </submittedName>
</protein>
<reference evidence="2 3" key="1">
    <citation type="submission" date="2016-11" db="EMBL/GenBank/DDBJ databases">
        <authorList>
            <person name="Jaros S."/>
            <person name="Januszkiewicz K."/>
            <person name="Wedrychowicz H."/>
        </authorList>
    </citation>
    <scope>NUCLEOTIDE SEQUENCE [LARGE SCALE GENOMIC DNA]</scope>
    <source>
        <strain evidence="2 3">DSM 18772</strain>
    </source>
</reference>
<dbReference type="InParanoid" id="A0A1M6PVS1"/>
<dbReference type="PANTHER" id="PTHR43433">
    <property type="entry name" value="HYDROLASE, ALPHA/BETA FOLD FAMILY PROTEIN"/>
    <property type="match status" value="1"/>
</dbReference>
<dbReference type="InterPro" id="IPR000073">
    <property type="entry name" value="AB_hydrolase_1"/>
</dbReference>
<dbReference type="Pfam" id="PF00561">
    <property type="entry name" value="Abhydrolase_1"/>
    <property type="match status" value="1"/>
</dbReference>